<reference evidence="1" key="2">
    <citation type="journal article" date="2015" name="Fish Shellfish Immunol.">
        <title>Early steps in the European eel (Anguilla anguilla)-Vibrio vulnificus interaction in the gills: Role of the RtxA13 toxin.</title>
        <authorList>
            <person name="Callol A."/>
            <person name="Pajuelo D."/>
            <person name="Ebbesson L."/>
            <person name="Teles M."/>
            <person name="MacKenzie S."/>
            <person name="Amaro C."/>
        </authorList>
    </citation>
    <scope>NUCLEOTIDE SEQUENCE</scope>
</reference>
<proteinExistence type="predicted"/>
<dbReference type="AlphaFoldDB" id="A0A0E9S2P6"/>
<dbReference type="EMBL" id="GBXM01073100">
    <property type="protein sequence ID" value="JAH35477.1"/>
    <property type="molecule type" value="Transcribed_RNA"/>
</dbReference>
<sequence>MVNLHGAQLCFSPRERTPFSFSTHPIV</sequence>
<evidence type="ECO:0000313" key="1">
    <source>
        <dbReference type="EMBL" id="JAH35477.1"/>
    </source>
</evidence>
<accession>A0A0E9S2P6</accession>
<organism evidence="1">
    <name type="scientific">Anguilla anguilla</name>
    <name type="common">European freshwater eel</name>
    <name type="synonym">Muraena anguilla</name>
    <dbReference type="NCBI Taxonomy" id="7936"/>
    <lineage>
        <taxon>Eukaryota</taxon>
        <taxon>Metazoa</taxon>
        <taxon>Chordata</taxon>
        <taxon>Craniata</taxon>
        <taxon>Vertebrata</taxon>
        <taxon>Euteleostomi</taxon>
        <taxon>Actinopterygii</taxon>
        <taxon>Neopterygii</taxon>
        <taxon>Teleostei</taxon>
        <taxon>Anguilliformes</taxon>
        <taxon>Anguillidae</taxon>
        <taxon>Anguilla</taxon>
    </lineage>
</organism>
<protein>
    <submittedName>
        <fullName evidence="1">Uncharacterized protein</fullName>
    </submittedName>
</protein>
<reference evidence="1" key="1">
    <citation type="submission" date="2014-11" db="EMBL/GenBank/DDBJ databases">
        <authorList>
            <person name="Amaro Gonzalez C."/>
        </authorList>
    </citation>
    <scope>NUCLEOTIDE SEQUENCE</scope>
</reference>
<name>A0A0E9S2P6_ANGAN</name>